<evidence type="ECO:0008006" key="3">
    <source>
        <dbReference type="Google" id="ProtNLM"/>
    </source>
</evidence>
<keyword evidence="2" id="KW-1185">Reference proteome</keyword>
<evidence type="ECO:0000313" key="1">
    <source>
        <dbReference type="EMBL" id="KPU42834.1"/>
    </source>
</evidence>
<proteinExistence type="predicted"/>
<gene>
    <name evidence="1" type="ORF">OXPF_35980</name>
</gene>
<dbReference type="AlphaFoldDB" id="A0A0P8W5E2"/>
<dbReference type="PROSITE" id="PS51257">
    <property type="entry name" value="PROKAR_LIPOPROTEIN"/>
    <property type="match status" value="1"/>
</dbReference>
<sequence>MKRFLILFIIAAYLFTACKPDKYNEVNDQQRIEFLSQYNITIDAKRPYYSSDVTVPKVLDTTWKIRDIFAKDLFNTGISKLGGRKGKLYSYPVEKLPYDVTKRTAVETKAYIICIDGDIICSYIDFISELQATPPVSLRGKSLVDISGVEWGKWKSEIDSDDDKRLVIWQYYEALRLGNYENAYLFIYDKENITIEDFTQAAAANALPIIDFLDMQQHKEPAGDECYFLVNAMIGNPKSGEKKRYEILIDLKKDAEGKEYSGWKIYKTKIK</sequence>
<dbReference type="STRING" id="36849.OXPF_35980"/>
<protein>
    <recommendedName>
        <fullName evidence="3">DUF4830 domain-containing protein</fullName>
    </recommendedName>
</protein>
<accession>A0A0P8W5E2</accession>
<name>A0A0P8W5E2_9CLOT</name>
<dbReference type="EMBL" id="LKET01000051">
    <property type="protein sequence ID" value="KPU42834.1"/>
    <property type="molecule type" value="Genomic_DNA"/>
</dbReference>
<comment type="caution">
    <text evidence="1">The sequence shown here is derived from an EMBL/GenBank/DDBJ whole genome shotgun (WGS) entry which is preliminary data.</text>
</comment>
<organism evidence="1 2">
    <name type="scientific">Oxobacter pfennigii</name>
    <dbReference type="NCBI Taxonomy" id="36849"/>
    <lineage>
        <taxon>Bacteria</taxon>
        <taxon>Bacillati</taxon>
        <taxon>Bacillota</taxon>
        <taxon>Clostridia</taxon>
        <taxon>Eubacteriales</taxon>
        <taxon>Clostridiaceae</taxon>
        <taxon>Oxobacter</taxon>
    </lineage>
</organism>
<reference evidence="1 2" key="1">
    <citation type="submission" date="2015-09" db="EMBL/GenBank/DDBJ databases">
        <title>Genome sequence of Oxobacter pfennigii DSM 3222.</title>
        <authorList>
            <person name="Poehlein A."/>
            <person name="Bengelsdorf F.R."/>
            <person name="Schiel-Bengelsdorf B."/>
            <person name="Duerre P."/>
            <person name="Daniel R."/>
        </authorList>
    </citation>
    <scope>NUCLEOTIDE SEQUENCE [LARGE SCALE GENOMIC DNA]</scope>
    <source>
        <strain evidence="1 2">DSM 3222</strain>
    </source>
</reference>
<evidence type="ECO:0000313" key="2">
    <source>
        <dbReference type="Proteomes" id="UP000050326"/>
    </source>
</evidence>
<dbReference type="Proteomes" id="UP000050326">
    <property type="component" value="Unassembled WGS sequence"/>
</dbReference>
<dbReference type="RefSeq" id="WP_054876575.1">
    <property type="nucleotide sequence ID" value="NZ_LKET01000051.1"/>
</dbReference>